<keyword evidence="2" id="KW-1185">Reference proteome</keyword>
<comment type="caution">
    <text evidence="1">The sequence shown here is derived from an EMBL/GenBank/DDBJ whole genome shotgun (WGS) entry which is preliminary data.</text>
</comment>
<dbReference type="SFLD" id="SFLDG01129">
    <property type="entry name" value="C1.5:_HAD__Beta-PGM__Phosphata"/>
    <property type="match status" value="1"/>
</dbReference>
<dbReference type="InterPro" id="IPR036412">
    <property type="entry name" value="HAD-like_sf"/>
</dbReference>
<dbReference type="InterPro" id="IPR041492">
    <property type="entry name" value="HAD_2"/>
</dbReference>
<dbReference type="SFLD" id="SFLDG01135">
    <property type="entry name" value="C1.5.6:_HAD__Beta-PGM__Phospha"/>
    <property type="match status" value="1"/>
</dbReference>
<dbReference type="SFLD" id="SFLDS00003">
    <property type="entry name" value="Haloacid_Dehalogenase"/>
    <property type="match status" value="1"/>
</dbReference>
<dbReference type="Pfam" id="PF13419">
    <property type="entry name" value="HAD_2"/>
    <property type="match status" value="1"/>
</dbReference>
<dbReference type="NCBIfam" id="TIGR01509">
    <property type="entry name" value="HAD-SF-IA-v3"/>
    <property type="match status" value="1"/>
</dbReference>
<dbReference type="PANTHER" id="PTHR18901:SF38">
    <property type="entry name" value="PSEUDOURIDINE-5'-PHOSPHATASE"/>
    <property type="match status" value="1"/>
</dbReference>
<gene>
    <name evidence="1" type="ORF">AN216_19800</name>
</gene>
<dbReference type="PANTHER" id="PTHR18901">
    <property type="entry name" value="2-DEOXYGLUCOSE-6-PHOSPHATE PHOSPHATASE 2"/>
    <property type="match status" value="1"/>
</dbReference>
<dbReference type="EMBL" id="LJGU01000137">
    <property type="protein sequence ID" value="OEU96591.1"/>
    <property type="molecule type" value="Genomic_DNA"/>
</dbReference>
<dbReference type="Gene3D" id="1.10.150.240">
    <property type="entry name" value="Putative phosphatase, domain 2"/>
    <property type="match status" value="1"/>
</dbReference>
<dbReference type="Proteomes" id="UP000176101">
    <property type="component" value="Unassembled WGS sequence"/>
</dbReference>
<evidence type="ECO:0000313" key="2">
    <source>
        <dbReference type="Proteomes" id="UP000176101"/>
    </source>
</evidence>
<dbReference type="OrthoDB" id="9812856at2"/>
<dbReference type="PATRIC" id="fig|1075402.3.peg.1434"/>
<reference evidence="1 2" key="1">
    <citation type="journal article" date="2016" name="Front. Microbiol.">
        <title>Comparative Genomics Analysis of Streptomyces Species Reveals Their Adaptation to the Marine Environment and Their Diversity at the Genomic Level.</title>
        <authorList>
            <person name="Tian X."/>
            <person name="Zhang Z."/>
            <person name="Yang T."/>
            <person name="Chen M."/>
            <person name="Li J."/>
            <person name="Chen F."/>
            <person name="Yang J."/>
            <person name="Li W."/>
            <person name="Zhang B."/>
            <person name="Zhang Z."/>
            <person name="Wu J."/>
            <person name="Zhang C."/>
            <person name="Long L."/>
            <person name="Xiao J."/>
        </authorList>
    </citation>
    <scope>NUCLEOTIDE SEQUENCE [LARGE SCALE GENOMIC DNA]</scope>
    <source>
        <strain evidence="1 2">SCSIO 02100</strain>
    </source>
</reference>
<dbReference type="InterPro" id="IPR006439">
    <property type="entry name" value="HAD-SF_hydro_IA"/>
</dbReference>
<dbReference type="GO" id="GO:0016787">
    <property type="term" value="F:hydrolase activity"/>
    <property type="evidence" value="ECO:0007669"/>
    <property type="project" value="UniProtKB-KW"/>
</dbReference>
<accession>A0A1E7JY52</accession>
<name>A0A1E7JY52_9ACTN</name>
<proteinExistence type="predicted"/>
<evidence type="ECO:0000313" key="1">
    <source>
        <dbReference type="EMBL" id="OEU96591.1"/>
    </source>
</evidence>
<dbReference type="STRING" id="1075402.AN216_19800"/>
<dbReference type="SUPFAM" id="SSF56784">
    <property type="entry name" value="HAD-like"/>
    <property type="match status" value="1"/>
</dbReference>
<organism evidence="1 2">
    <name type="scientific">Streptomyces oceani</name>
    <dbReference type="NCBI Taxonomy" id="1075402"/>
    <lineage>
        <taxon>Bacteria</taxon>
        <taxon>Bacillati</taxon>
        <taxon>Actinomycetota</taxon>
        <taxon>Actinomycetes</taxon>
        <taxon>Kitasatosporales</taxon>
        <taxon>Streptomycetaceae</taxon>
        <taxon>Streptomyces</taxon>
    </lineage>
</organism>
<keyword evidence="1" id="KW-0378">Hydrolase</keyword>
<dbReference type="InterPro" id="IPR023214">
    <property type="entry name" value="HAD_sf"/>
</dbReference>
<dbReference type="AlphaFoldDB" id="A0A1E7JY52"/>
<dbReference type="CDD" id="cd07505">
    <property type="entry name" value="HAD_BPGM-like"/>
    <property type="match status" value="1"/>
</dbReference>
<dbReference type="RefSeq" id="WP_070198093.1">
    <property type="nucleotide sequence ID" value="NZ_LJGU01000137.1"/>
</dbReference>
<sequence length="231" mass="24472">MSLPASPAVLLDLDGTLVDSEPHYFTATRLLLAEHGVPDFSWEEHTSFIGIGTHETVRTLRERYGIAAPAAELLARKNAHYLRLAGGSSEVFPAMRRLVELLHAACLPLAVASGSSPAAIDAALAGTPLDGLLPLRVSAEEVARGKPEPDVLLAAARRLDVTPADCVVLEDAPPGVEAARRAGMRCLAVPYLAHWATDPAVASAGLVFAGGQREFDVDRAYAWIREPGSVL</sequence>
<dbReference type="Gene3D" id="3.40.50.1000">
    <property type="entry name" value="HAD superfamily/HAD-like"/>
    <property type="match status" value="1"/>
</dbReference>
<protein>
    <submittedName>
        <fullName evidence="1">Hydrolase</fullName>
    </submittedName>
</protein>
<dbReference type="InterPro" id="IPR023198">
    <property type="entry name" value="PGP-like_dom2"/>
</dbReference>